<protein>
    <submittedName>
        <fullName evidence="1">Uncharacterized protein</fullName>
    </submittedName>
</protein>
<dbReference type="RefSeq" id="WP_052084782.1">
    <property type="nucleotide sequence ID" value="NZ_AWOR01000037.1"/>
</dbReference>
<sequence length="151" mass="16415">MNQKVFTVDEYHDLLGQTERPIFDVTVSGFIVPAHPELGAFQRSYKDAVCALAKCRGISLSDIQTSSTIKVVVACRNASGSSDMPVFDVAATQDQIDLGEHYDLAEKMASEAGYEAPFVCFDPQEVPALKRALEAYGNHAEKAHDDVTSGM</sequence>
<organism evidence="1 2">
    <name type="scientific">Comamonas testosteroni</name>
    <name type="common">Pseudomonas testosteroni</name>
    <dbReference type="NCBI Taxonomy" id="285"/>
    <lineage>
        <taxon>Bacteria</taxon>
        <taxon>Pseudomonadati</taxon>
        <taxon>Pseudomonadota</taxon>
        <taxon>Betaproteobacteria</taxon>
        <taxon>Burkholderiales</taxon>
        <taxon>Comamonadaceae</taxon>
        <taxon>Comamonas</taxon>
    </lineage>
</organism>
<comment type="caution">
    <text evidence="1">The sequence shown here is derived from an EMBL/GenBank/DDBJ whole genome shotgun (WGS) entry which is preliminary data.</text>
</comment>
<evidence type="ECO:0000313" key="1">
    <source>
        <dbReference type="EMBL" id="KGH30826.1"/>
    </source>
</evidence>
<reference evidence="1 2" key="1">
    <citation type="submission" date="2013-09" db="EMBL/GenBank/DDBJ databases">
        <title>High correlation between genotypes and phenotypes of environmental bacteria Comamonas testosteroni strains.</title>
        <authorList>
            <person name="Liu L."/>
            <person name="Zhu W."/>
            <person name="Xia X."/>
            <person name="Xu B."/>
            <person name="Luo M."/>
            <person name="Wang G."/>
        </authorList>
    </citation>
    <scope>NUCLEOTIDE SEQUENCE [LARGE SCALE GENOMIC DNA]</scope>
    <source>
        <strain evidence="1 2">JL40</strain>
    </source>
</reference>
<dbReference type="Proteomes" id="UP000029553">
    <property type="component" value="Unassembled WGS sequence"/>
</dbReference>
<dbReference type="AlphaFoldDB" id="A0A096FKD0"/>
<name>A0A096FKD0_COMTE</name>
<dbReference type="EMBL" id="AWOR01000037">
    <property type="protein sequence ID" value="KGH30826.1"/>
    <property type="molecule type" value="Genomic_DNA"/>
</dbReference>
<accession>A0A096FKD0</accession>
<evidence type="ECO:0000313" key="2">
    <source>
        <dbReference type="Proteomes" id="UP000029553"/>
    </source>
</evidence>
<proteinExistence type="predicted"/>
<gene>
    <name evidence="1" type="ORF">P353_08170</name>
</gene>